<dbReference type="InterPro" id="IPR011709">
    <property type="entry name" value="DEAD-box_helicase_OB_fold"/>
</dbReference>
<protein>
    <recommendedName>
        <fullName evidence="2">RNA helicase</fullName>
        <ecNumber evidence="2">3.6.4.13</ecNumber>
    </recommendedName>
</protein>
<dbReference type="GO" id="GO:0003724">
    <property type="term" value="F:RNA helicase activity"/>
    <property type="evidence" value="ECO:0007669"/>
    <property type="project" value="UniProtKB-EC"/>
</dbReference>
<dbReference type="InterPro" id="IPR001650">
    <property type="entry name" value="Helicase_C-like"/>
</dbReference>
<dbReference type="SMART" id="SM00490">
    <property type="entry name" value="HELICc"/>
    <property type="match status" value="1"/>
</dbReference>
<dbReference type="GO" id="GO:0005524">
    <property type="term" value="F:ATP binding"/>
    <property type="evidence" value="ECO:0007669"/>
    <property type="project" value="UniProtKB-KW"/>
</dbReference>
<evidence type="ECO:0000256" key="6">
    <source>
        <dbReference type="ARBA" id="ARBA00022840"/>
    </source>
</evidence>
<comment type="catalytic activity">
    <reaction evidence="7">
        <text>ATP + H2O = ADP + phosphate + H(+)</text>
        <dbReference type="Rhea" id="RHEA:13065"/>
        <dbReference type="ChEBI" id="CHEBI:15377"/>
        <dbReference type="ChEBI" id="CHEBI:15378"/>
        <dbReference type="ChEBI" id="CHEBI:30616"/>
        <dbReference type="ChEBI" id="CHEBI:43474"/>
        <dbReference type="ChEBI" id="CHEBI:456216"/>
        <dbReference type="EC" id="3.6.4.13"/>
    </reaction>
</comment>
<dbReference type="Proteomes" id="UP000887578">
    <property type="component" value="Unplaced"/>
</dbReference>
<evidence type="ECO:0000256" key="4">
    <source>
        <dbReference type="ARBA" id="ARBA00022801"/>
    </source>
</evidence>
<keyword evidence="5" id="KW-0347">Helicase</keyword>
<dbReference type="SMART" id="SM00847">
    <property type="entry name" value="HA2"/>
    <property type="match status" value="1"/>
</dbReference>
<evidence type="ECO:0000259" key="9">
    <source>
        <dbReference type="PROSITE" id="PS51194"/>
    </source>
</evidence>
<feature type="domain" description="Helicase C-terminal" evidence="9">
    <location>
        <begin position="265"/>
        <end position="439"/>
    </location>
</feature>
<dbReference type="Pfam" id="PF00271">
    <property type="entry name" value="Helicase_C"/>
    <property type="match status" value="1"/>
</dbReference>
<dbReference type="GO" id="GO:0016787">
    <property type="term" value="F:hydrolase activity"/>
    <property type="evidence" value="ECO:0007669"/>
    <property type="project" value="UniProtKB-KW"/>
</dbReference>
<dbReference type="GO" id="GO:0071013">
    <property type="term" value="C:catalytic step 2 spliceosome"/>
    <property type="evidence" value="ECO:0007669"/>
    <property type="project" value="TreeGrafter"/>
</dbReference>
<evidence type="ECO:0000256" key="1">
    <source>
        <dbReference type="ARBA" id="ARBA00008792"/>
    </source>
</evidence>
<dbReference type="CDD" id="cd18791">
    <property type="entry name" value="SF2_C_RHA"/>
    <property type="match status" value="1"/>
</dbReference>
<dbReference type="SUPFAM" id="SSF52540">
    <property type="entry name" value="P-loop containing nucleoside triphosphate hydrolases"/>
    <property type="match status" value="1"/>
</dbReference>
<keyword evidence="4" id="KW-0378">Hydrolase</keyword>
<dbReference type="PANTHER" id="PTHR18934:SF136">
    <property type="entry name" value="ATP-DEPENDENT RNA HELICASE DHX35-RELATED"/>
    <property type="match status" value="1"/>
</dbReference>
<evidence type="ECO:0000259" key="8">
    <source>
        <dbReference type="PROSITE" id="PS51192"/>
    </source>
</evidence>
<dbReference type="Pfam" id="PF00270">
    <property type="entry name" value="DEAD"/>
    <property type="match status" value="1"/>
</dbReference>
<dbReference type="InterPro" id="IPR014001">
    <property type="entry name" value="Helicase_ATP-bd"/>
</dbReference>
<evidence type="ECO:0000256" key="2">
    <source>
        <dbReference type="ARBA" id="ARBA00012552"/>
    </source>
</evidence>
<dbReference type="Pfam" id="PF07717">
    <property type="entry name" value="OB_NTP_bind"/>
    <property type="match status" value="1"/>
</dbReference>
<keyword evidence="10" id="KW-1185">Reference proteome</keyword>
<dbReference type="SMART" id="SM00487">
    <property type="entry name" value="DEXDc"/>
    <property type="match status" value="1"/>
</dbReference>
<dbReference type="GO" id="GO:0003723">
    <property type="term" value="F:RNA binding"/>
    <property type="evidence" value="ECO:0007669"/>
    <property type="project" value="TreeGrafter"/>
</dbReference>
<organism evidence="10 11">
    <name type="scientific">Panagrolaimus davidi</name>
    <dbReference type="NCBI Taxonomy" id="227884"/>
    <lineage>
        <taxon>Eukaryota</taxon>
        <taxon>Metazoa</taxon>
        <taxon>Ecdysozoa</taxon>
        <taxon>Nematoda</taxon>
        <taxon>Chromadorea</taxon>
        <taxon>Rhabditida</taxon>
        <taxon>Tylenchina</taxon>
        <taxon>Panagrolaimomorpha</taxon>
        <taxon>Panagrolaimoidea</taxon>
        <taxon>Panagrolaimidae</taxon>
        <taxon>Panagrolaimus</taxon>
    </lineage>
</organism>
<dbReference type="EC" id="3.6.4.13" evidence="2"/>
<dbReference type="InterPro" id="IPR027417">
    <property type="entry name" value="P-loop_NTPase"/>
</dbReference>
<name>A0A914PMQ5_9BILA</name>
<evidence type="ECO:0000313" key="10">
    <source>
        <dbReference type="Proteomes" id="UP000887578"/>
    </source>
</evidence>
<accession>A0A914PMQ5</accession>
<evidence type="ECO:0000256" key="5">
    <source>
        <dbReference type="ARBA" id="ARBA00022806"/>
    </source>
</evidence>
<dbReference type="InterPro" id="IPR048333">
    <property type="entry name" value="HA2_WH"/>
</dbReference>
<dbReference type="Gene3D" id="1.20.120.1080">
    <property type="match status" value="1"/>
</dbReference>
<dbReference type="WBParaSite" id="PDA_v2.g19768.t1">
    <property type="protein sequence ID" value="PDA_v2.g19768.t1"/>
    <property type="gene ID" value="PDA_v2.g19768"/>
</dbReference>
<dbReference type="InterPro" id="IPR007502">
    <property type="entry name" value="Helicase-assoc_dom"/>
</dbReference>
<comment type="similarity">
    <text evidence="1">Belongs to the DEAD box helicase family. DEAH subfamily.</text>
</comment>
<dbReference type="AlphaFoldDB" id="A0A914PMQ5"/>
<proteinExistence type="inferred from homology"/>
<dbReference type="PROSITE" id="PS51192">
    <property type="entry name" value="HELICASE_ATP_BIND_1"/>
    <property type="match status" value="1"/>
</dbReference>
<sequence>MSDSRIVFKKPSDDIDSVTTTILEERDDAGASVDGASSSSIAVFNPYYTMSIQKQRSMLPISKYKMQVLYAMERFRTVIIVGETGSGKSTQVPQFLMEAGWCSDRRVIGITQPRRVAAVTLATRVADEQLCRLGSKVGFVVRFGGVTSDETMIQYMTDGILLREMSSDPLLLKYGVVMVDEAHERSVNTDLLLALLRRLQKVREDLRVIVSSATLDAAYFRQFFELNDGDDPTKDTAVIVSVEGSTYPVDIFYAEKPVPSYVKAALTTTIDIHTKHPSGDILIFLTGQDEVEAFCTELKEQTRKLKNCDKLWIVPLYGGLSQKEQLRAFDSTPFGTRKVVVATNIAETSVTIPGISYVIDCGFVKMRIADPQNGIESLMIVPVSQAAADQRAGRAGRVRPGKCYRLYPESEFKKLLFATVPEIQRCHLAPVILQLKTLGVSNVVRFHYLARPRVKSMANGFDLLHALGAVDDDGALTNNLGTKMCSLPLPPMHAKVLLSSEKFGCSEEIATILSVMQIQDAFNLPRNAKHEAELTKREFSVAEGDHLTMLNVYSAFCANGKTQKWCNQFHVNYKGLVRAQNIRDQLIAYLKKYKIKLVSCKGLIGETEKLRRCLLSGFFTNIARYGHDGFYHTIYETSKFNVYRGSSIMYRSEMPKWVLFTDVLQNSIRDLSEIDPEWIQELAPNFYDYGSVSEFLWLWDVVVDVRYFNSID</sequence>
<dbReference type="FunFam" id="3.40.50.300:FF:000578">
    <property type="entry name" value="probable ATP-dependent RNA helicase DHX35"/>
    <property type="match status" value="1"/>
</dbReference>
<dbReference type="PROSITE" id="PS00690">
    <property type="entry name" value="DEAH_ATP_HELICASE"/>
    <property type="match status" value="1"/>
</dbReference>
<dbReference type="Pfam" id="PF04408">
    <property type="entry name" value="WHD_HA2"/>
    <property type="match status" value="1"/>
</dbReference>
<dbReference type="PROSITE" id="PS51194">
    <property type="entry name" value="HELICASE_CTER"/>
    <property type="match status" value="1"/>
</dbReference>
<keyword evidence="3" id="KW-0547">Nucleotide-binding</keyword>
<feature type="domain" description="Helicase ATP-binding" evidence="8">
    <location>
        <begin position="69"/>
        <end position="233"/>
    </location>
</feature>
<keyword evidence="6" id="KW-0067">ATP-binding</keyword>
<evidence type="ECO:0000256" key="3">
    <source>
        <dbReference type="ARBA" id="ARBA00022741"/>
    </source>
</evidence>
<dbReference type="Pfam" id="PF21010">
    <property type="entry name" value="HA2_C"/>
    <property type="match status" value="1"/>
</dbReference>
<dbReference type="InterPro" id="IPR002464">
    <property type="entry name" value="DNA/RNA_helicase_DEAH_CS"/>
</dbReference>
<dbReference type="Gene3D" id="3.40.50.300">
    <property type="entry name" value="P-loop containing nucleotide triphosphate hydrolases"/>
    <property type="match status" value="2"/>
</dbReference>
<dbReference type="PANTHER" id="PTHR18934">
    <property type="entry name" value="ATP-DEPENDENT RNA HELICASE"/>
    <property type="match status" value="1"/>
</dbReference>
<evidence type="ECO:0000256" key="7">
    <source>
        <dbReference type="ARBA" id="ARBA00047984"/>
    </source>
</evidence>
<dbReference type="InterPro" id="IPR011545">
    <property type="entry name" value="DEAD/DEAH_box_helicase_dom"/>
</dbReference>
<dbReference type="FunFam" id="3.40.50.300:FF:000767">
    <property type="entry name" value="Putative ATP-dependent RNA helicase DHX35"/>
    <property type="match status" value="1"/>
</dbReference>
<reference evidence="11" key="1">
    <citation type="submission" date="2022-11" db="UniProtKB">
        <authorList>
            <consortium name="WormBaseParasite"/>
        </authorList>
    </citation>
    <scope>IDENTIFICATION</scope>
</reference>
<evidence type="ECO:0000313" key="11">
    <source>
        <dbReference type="WBParaSite" id="PDA_v2.g19768.t1"/>
    </source>
</evidence>